<proteinExistence type="predicted"/>
<dbReference type="OrthoDB" id="3650741at2759"/>
<protein>
    <submittedName>
        <fullName evidence="1">Uncharacterized protein</fullName>
    </submittedName>
</protein>
<dbReference type="AlphaFoldDB" id="A0A2S6CKG0"/>
<reference evidence="2" key="1">
    <citation type="journal article" date="2017" name="bioRxiv">
        <title>Conservation of a gene cluster reveals novel cercosporin biosynthetic mechanisms and extends production to the genus Colletotrichum.</title>
        <authorList>
            <person name="de Jonge R."/>
            <person name="Ebert M.K."/>
            <person name="Huitt-Roehl C.R."/>
            <person name="Pal P."/>
            <person name="Suttle J.C."/>
            <person name="Spanner R.E."/>
            <person name="Neubauer J.D."/>
            <person name="Jurick W.M.II."/>
            <person name="Stott K.A."/>
            <person name="Secor G.A."/>
            <person name="Thomma B.P.H.J."/>
            <person name="Van de Peer Y."/>
            <person name="Townsend C.A."/>
            <person name="Bolton M.D."/>
        </authorList>
    </citation>
    <scope>NUCLEOTIDE SEQUENCE [LARGE SCALE GENOMIC DNA]</scope>
    <source>
        <strain evidence="2">CBS538.71</strain>
    </source>
</reference>
<name>A0A2S6CKG0_9PEZI</name>
<sequence>MASDSDDSLKLRALIEGLPQELQDIIYDMTFTADPKIHIYASARGVREGKLKELLAECSTRVVDLNDGLHPHLLWLDRHSRQKFASSYYGPDSVFAIYGGLEWRVSIILGSHRDCISEPRLVHVGGDNFGGKRIPESMCRNMLVGGGMDAAFASRLIFIKHDEVVKLVKERAGISTEDAEVTEVSSEGERKAED</sequence>
<gene>
    <name evidence="1" type="ORF">CBER1_10121</name>
</gene>
<accession>A0A2S6CKG0</accession>
<evidence type="ECO:0000313" key="2">
    <source>
        <dbReference type="Proteomes" id="UP000237631"/>
    </source>
</evidence>
<dbReference type="EMBL" id="PNEN01000300">
    <property type="protein sequence ID" value="PPJ60202.1"/>
    <property type="molecule type" value="Genomic_DNA"/>
</dbReference>
<comment type="caution">
    <text evidence="1">The sequence shown here is derived from an EMBL/GenBank/DDBJ whole genome shotgun (WGS) entry which is preliminary data.</text>
</comment>
<keyword evidence="2" id="KW-1185">Reference proteome</keyword>
<dbReference type="Proteomes" id="UP000237631">
    <property type="component" value="Unassembled WGS sequence"/>
</dbReference>
<evidence type="ECO:0000313" key="1">
    <source>
        <dbReference type="EMBL" id="PPJ60202.1"/>
    </source>
</evidence>
<organism evidence="1 2">
    <name type="scientific">Cercospora berteroae</name>
    <dbReference type="NCBI Taxonomy" id="357750"/>
    <lineage>
        <taxon>Eukaryota</taxon>
        <taxon>Fungi</taxon>
        <taxon>Dikarya</taxon>
        <taxon>Ascomycota</taxon>
        <taxon>Pezizomycotina</taxon>
        <taxon>Dothideomycetes</taxon>
        <taxon>Dothideomycetidae</taxon>
        <taxon>Mycosphaerellales</taxon>
        <taxon>Mycosphaerellaceae</taxon>
        <taxon>Cercospora</taxon>
    </lineage>
</organism>